<dbReference type="InterPro" id="IPR006119">
    <property type="entry name" value="Resolv_N"/>
</dbReference>
<name>A0A926E6M0_9FIRM</name>
<comment type="caution">
    <text evidence="4">The sequence shown here is derived from an EMBL/GenBank/DDBJ whole genome shotgun (WGS) entry which is preliminary data.</text>
</comment>
<dbReference type="Proteomes" id="UP000610862">
    <property type="component" value="Unassembled WGS sequence"/>
</dbReference>
<dbReference type="Gene3D" id="3.90.1750.20">
    <property type="entry name" value="Putative Large Serine Recombinase, Chain B, Domain 2"/>
    <property type="match status" value="1"/>
</dbReference>
<keyword evidence="1" id="KW-0175">Coiled coil</keyword>
<dbReference type="InterPro" id="IPR036162">
    <property type="entry name" value="Resolvase-like_N_sf"/>
</dbReference>
<dbReference type="PROSITE" id="PS51737">
    <property type="entry name" value="RECOMBINASE_DNA_BIND"/>
    <property type="match status" value="1"/>
</dbReference>
<dbReference type="SUPFAM" id="SSF53041">
    <property type="entry name" value="Resolvase-like"/>
    <property type="match status" value="1"/>
</dbReference>
<dbReference type="Pfam" id="PF00239">
    <property type="entry name" value="Resolvase"/>
    <property type="match status" value="1"/>
</dbReference>
<evidence type="ECO:0000313" key="5">
    <source>
        <dbReference type="Proteomes" id="UP000610862"/>
    </source>
</evidence>
<reference evidence="4" key="1">
    <citation type="submission" date="2020-08" db="EMBL/GenBank/DDBJ databases">
        <title>Genome public.</title>
        <authorList>
            <person name="Liu C."/>
            <person name="Sun Q."/>
        </authorList>
    </citation>
    <scope>NUCLEOTIDE SEQUENCE</scope>
    <source>
        <strain evidence="4">NSJ-24</strain>
    </source>
</reference>
<dbReference type="GO" id="GO:0003677">
    <property type="term" value="F:DNA binding"/>
    <property type="evidence" value="ECO:0007669"/>
    <property type="project" value="InterPro"/>
</dbReference>
<dbReference type="PROSITE" id="PS51736">
    <property type="entry name" value="RECOMBINASES_3"/>
    <property type="match status" value="1"/>
</dbReference>
<dbReference type="InterPro" id="IPR011109">
    <property type="entry name" value="DNA_bind_recombinase_dom"/>
</dbReference>
<dbReference type="RefSeq" id="WP_187525482.1">
    <property type="nucleotide sequence ID" value="NZ_JACRTA010000003.1"/>
</dbReference>
<organism evidence="4 5">
    <name type="scientific">Lentihominibacter hominis</name>
    <dbReference type="NCBI Taxonomy" id="2763645"/>
    <lineage>
        <taxon>Bacteria</taxon>
        <taxon>Bacillati</taxon>
        <taxon>Bacillota</taxon>
        <taxon>Clostridia</taxon>
        <taxon>Peptostreptococcales</taxon>
        <taxon>Anaerovoracaceae</taxon>
        <taxon>Lentihominibacter</taxon>
    </lineage>
</organism>
<dbReference type="InterPro" id="IPR025378">
    <property type="entry name" value="DUF4368"/>
</dbReference>
<dbReference type="AlphaFoldDB" id="A0A926E6M0"/>
<accession>A0A926E6M0</accession>
<evidence type="ECO:0000259" key="2">
    <source>
        <dbReference type="PROSITE" id="PS51736"/>
    </source>
</evidence>
<evidence type="ECO:0000256" key="1">
    <source>
        <dbReference type="SAM" id="Coils"/>
    </source>
</evidence>
<dbReference type="Gene3D" id="3.40.50.1390">
    <property type="entry name" value="Resolvase, N-terminal catalytic domain"/>
    <property type="match status" value="1"/>
</dbReference>
<gene>
    <name evidence="4" type="ORF">H8692_08620</name>
</gene>
<protein>
    <submittedName>
        <fullName evidence="4">Recombinase family protein</fullName>
    </submittedName>
</protein>
<dbReference type="PANTHER" id="PTHR30461:SF23">
    <property type="entry name" value="DNA RECOMBINASE-RELATED"/>
    <property type="match status" value="1"/>
</dbReference>
<evidence type="ECO:0000313" key="4">
    <source>
        <dbReference type="EMBL" id="MBC8568820.1"/>
    </source>
</evidence>
<evidence type="ECO:0000259" key="3">
    <source>
        <dbReference type="PROSITE" id="PS51737"/>
    </source>
</evidence>
<proteinExistence type="predicted"/>
<dbReference type="InterPro" id="IPR050639">
    <property type="entry name" value="SSR_resolvase"/>
</dbReference>
<dbReference type="SMART" id="SM00857">
    <property type="entry name" value="Resolvase"/>
    <property type="match status" value="1"/>
</dbReference>
<dbReference type="Pfam" id="PF07508">
    <property type="entry name" value="Recombinase"/>
    <property type="match status" value="1"/>
</dbReference>
<feature type="coiled-coil region" evidence="1">
    <location>
        <begin position="405"/>
        <end position="474"/>
    </location>
</feature>
<dbReference type="GO" id="GO:0000150">
    <property type="term" value="F:DNA strand exchange activity"/>
    <property type="evidence" value="ECO:0007669"/>
    <property type="project" value="InterPro"/>
</dbReference>
<dbReference type="Pfam" id="PF14287">
    <property type="entry name" value="DUF4368"/>
    <property type="match status" value="1"/>
</dbReference>
<dbReference type="PANTHER" id="PTHR30461">
    <property type="entry name" value="DNA-INVERTASE FROM LAMBDOID PROPHAGE"/>
    <property type="match status" value="1"/>
</dbReference>
<sequence length="523" mass="61677">MKSRAAIYCRLSKEDIEKKESDYSESIKNQESMLIEYAKQHNFRIAKIYRDDDYSGLYADRPEFNKLIEDAKLGRFEIVIAKTQARFTRNIEHLERYLHHDFVEWGIRFIGVVDNVDTNVLGNKKARQINGLINEWYCEDLSANIKASFRIKQLRGEFIGSSAPYGYIKDPNNHHRLIPDDYAANVVRFIFSLYLAGMGKSKIARILTEEGVLRPAIYKRTQLKQNYYNPHERESDKCWVSQTVKGILENEVYIGNTIQNKAVKTSFKSKRKKTVDKKDWIRVENTHVPIIDKVTFEMAQEIKRKKSVPVKAIEKDDSIFARRLFCADCGKTMVRAFTRSKNKPKERYYVCKTYKAHGNLTCTSHKIHEKVLIDIVLSAIHKEGERILQEEEIERIKSIEFKKVVSNIESELEHVNDELKKLNTYKEKLYESYIDNIVSKDEYLLLKKKYNDQIAFFKNKIEQLQKKKENSSDEQDLALIRWINKFKNHMSIDTLNKEVVSELIQRIEVHENKEVDILFYFHQ</sequence>
<keyword evidence="5" id="KW-1185">Reference proteome</keyword>
<dbReference type="EMBL" id="JACRTA010000003">
    <property type="protein sequence ID" value="MBC8568820.1"/>
    <property type="molecule type" value="Genomic_DNA"/>
</dbReference>
<dbReference type="InterPro" id="IPR025827">
    <property type="entry name" value="Zn_ribbon_recom_dom"/>
</dbReference>
<feature type="domain" description="Recombinase" evidence="3">
    <location>
        <begin position="164"/>
        <end position="309"/>
    </location>
</feature>
<dbReference type="Pfam" id="PF13408">
    <property type="entry name" value="Zn_ribbon_recom"/>
    <property type="match status" value="1"/>
</dbReference>
<feature type="domain" description="Resolvase/invertase-type recombinase catalytic" evidence="2">
    <location>
        <begin position="4"/>
        <end position="156"/>
    </location>
</feature>
<dbReference type="InterPro" id="IPR038109">
    <property type="entry name" value="DNA_bind_recomb_sf"/>
</dbReference>